<feature type="domain" description="Lon proteolytic" evidence="14">
    <location>
        <begin position="652"/>
        <end position="834"/>
    </location>
</feature>
<dbReference type="Pfam" id="PF22667">
    <property type="entry name" value="Lon_lid"/>
    <property type="match status" value="1"/>
</dbReference>
<dbReference type="FunFam" id="3.40.50.300:FF:000021">
    <property type="entry name" value="Lon protease homolog"/>
    <property type="match status" value="1"/>
</dbReference>
<evidence type="ECO:0000256" key="8">
    <source>
        <dbReference type="ARBA" id="ARBA00023016"/>
    </source>
</evidence>
<feature type="compositionally biased region" description="Basic and acidic residues" evidence="13">
    <location>
        <begin position="1"/>
        <end position="12"/>
    </location>
</feature>
<evidence type="ECO:0000313" key="16">
    <source>
        <dbReference type="EMBL" id="OGH03777.1"/>
    </source>
</evidence>
<dbReference type="InterPro" id="IPR003593">
    <property type="entry name" value="AAA+_ATPase"/>
</dbReference>
<dbReference type="InterPro" id="IPR054594">
    <property type="entry name" value="Lon_lid"/>
</dbReference>
<evidence type="ECO:0000256" key="13">
    <source>
        <dbReference type="SAM" id="MobiDB-lite"/>
    </source>
</evidence>
<evidence type="ECO:0000256" key="3">
    <source>
        <dbReference type="ARBA" id="ARBA00022670"/>
    </source>
</evidence>
<dbReference type="InterPro" id="IPR015947">
    <property type="entry name" value="PUA-like_sf"/>
</dbReference>
<feature type="domain" description="Lon N-terminal" evidence="15">
    <location>
        <begin position="65"/>
        <end position="262"/>
    </location>
</feature>
<feature type="region of interest" description="Disordered" evidence="13">
    <location>
        <begin position="1"/>
        <end position="31"/>
    </location>
</feature>
<dbReference type="Pfam" id="PF05362">
    <property type="entry name" value="Lon_C"/>
    <property type="match status" value="1"/>
</dbReference>
<comment type="function">
    <text evidence="10">ATP-dependent serine protease that mediates the selective degradation of mutant and abnormal proteins as well as certain short-lived regulatory proteins. Required for cellular homeostasis and for survival from DNA damage and developmental changes induced by stress. Degrades polypeptides processively to yield small peptide fragments that are 5 to 10 amino acids long. Binds to DNA in a double-stranded, site-specific manner.</text>
</comment>
<dbReference type="InterPro" id="IPR008268">
    <property type="entry name" value="Peptidase_S16_AS"/>
</dbReference>
<dbReference type="GO" id="GO:0016887">
    <property type="term" value="F:ATP hydrolysis activity"/>
    <property type="evidence" value="ECO:0007669"/>
    <property type="project" value="UniProtKB-UniRule"/>
</dbReference>
<keyword evidence="2 10" id="KW-0963">Cytoplasm</keyword>
<dbReference type="SMART" id="SM00464">
    <property type="entry name" value="LON"/>
    <property type="match status" value="1"/>
</dbReference>
<dbReference type="Gene3D" id="3.30.230.10">
    <property type="match status" value="1"/>
</dbReference>
<feature type="compositionally biased region" description="Basic residues" evidence="13">
    <location>
        <begin position="956"/>
        <end position="965"/>
    </location>
</feature>
<evidence type="ECO:0000256" key="1">
    <source>
        <dbReference type="ARBA" id="ARBA00004496"/>
    </source>
</evidence>
<dbReference type="Gene3D" id="3.40.50.300">
    <property type="entry name" value="P-loop containing nucleotide triphosphate hydrolases"/>
    <property type="match status" value="1"/>
</dbReference>
<evidence type="ECO:0000256" key="5">
    <source>
        <dbReference type="ARBA" id="ARBA00022801"/>
    </source>
</evidence>
<dbReference type="GO" id="GO:0005524">
    <property type="term" value="F:ATP binding"/>
    <property type="evidence" value="ECO:0007669"/>
    <property type="project" value="UniProtKB-UniRule"/>
</dbReference>
<feature type="binding site" evidence="10">
    <location>
        <begin position="415"/>
        <end position="422"/>
    </location>
    <ligand>
        <name>ATP</name>
        <dbReference type="ChEBI" id="CHEBI:30616"/>
    </ligand>
</feature>
<name>A0A1F6H042_9PROT</name>
<keyword evidence="4 10" id="KW-0547">Nucleotide-binding</keyword>
<dbReference type="EMBL" id="MFNF01000012">
    <property type="protein sequence ID" value="OGH03777.1"/>
    <property type="molecule type" value="Genomic_DNA"/>
</dbReference>
<evidence type="ECO:0000256" key="12">
    <source>
        <dbReference type="RuleBase" id="RU000591"/>
    </source>
</evidence>
<dbReference type="InterPro" id="IPR027065">
    <property type="entry name" value="Lon_Prtase"/>
</dbReference>
<dbReference type="InterPro" id="IPR014721">
    <property type="entry name" value="Ribsml_uS5_D2-typ_fold_subgr"/>
</dbReference>
<keyword evidence="3 10" id="KW-0645">Protease</keyword>
<dbReference type="Gene3D" id="1.10.8.60">
    <property type="match status" value="1"/>
</dbReference>
<sequence length="1017" mass="112261">MSDSEKDKEIKPVKKRRKPKAKPDSEVQQGEAIPMESGEVILDGGSDAGNFGVILPKGEYLPEQLGVIAVQHRPLFPHMVIPLVVEGDIYQQTLLEAQKGLGYVGIFLSTAAFDSEKPKVAALHKYGVVARIAKVFSQDNHGSQVLLDVLERIHIVEALPSKDIMRARVEYIHQIRPKVNDEIRAYSREILSNMKELIRLNPLIKEELNQFISQISMDDPSRLADFASTLTSADKEELQQILATIPIVDRLGKTLLLIKKELELSRLQAEISQRIEDRISEHQREFFLREQLKEIQKELGLSKDEKTQIIEKLQQRAKKLSFSQEVKERFDEEMGKLAILDVQSPEFNVSRNYLEWIVGLPWGVYSKDNLDIVRAEKILEADHYGLEDIKERIIEFIASMALRKENAGTILCFVGPPGVGKTSIGKSIARAMGRKFFRFSVGGMKDEAEIKGHRRTYIGAMPGKFIQALKGAKFANPVIMLDEIDKIGNSFQGDPASALLEVLDPEQNGSFSDHYLDLPFDLSKVFFITTANQLDTIPPALLDRMEVLRLSGYIAAEKMHIAKKYLIPKQRKAHGLTGEQLAFADPAIRAVIDGYAREAGVRKLENMIQKICRKRATEIVRGSKLEGSRIGLAEVKKYLKNPIFEDDEIHGEGRSGVATGLAWTSMGGSILSLEANWVASAAKSFQQTGQLGEVMVESSKIAYSFVMANAARYGGDQNFFDNKAVHLHVPAGATPKDGPSAGVTMASVLISLMLDQPLIPKLGMTGELTLIGEVLPIGGLKEKMIAARRSGLKTIIVPAANKKDYLELPDHLKEKLEVHFASTYDDVFKVAFGRKPVFPRHNRRQTDHAEAPTGPPAKGGGKSKLAGPIPLVAQLEVQPKRKPGRPKKSAAPTAPKGKLRKPGRPKKVDLASPLTGNLPSEETAQPPVGRKPGRPRKSEVSTQLTLTGAEKPQSPVKRKPGRPKKTAPTATILGEKKTGTRKPGRPKKAEQPVASKGKPKKDTAGQPKRKPGRPKKS</sequence>
<dbReference type="Proteomes" id="UP000177583">
    <property type="component" value="Unassembled WGS sequence"/>
</dbReference>
<dbReference type="GO" id="GO:0004252">
    <property type="term" value="F:serine-type endopeptidase activity"/>
    <property type="evidence" value="ECO:0007669"/>
    <property type="project" value="UniProtKB-UniRule"/>
</dbReference>
<dbReference type="SUPFAM" id="SSF54211">
    <property type="entry name" value="Ribosomal protein S5 domain 2-like"/>
    <property type="match status" value="1"/>
</dbReference>
<dbReference type="PROSITE" id="PS01046">
    <property type="entry name" value="LON_SER"/>
    <property type="match status" value="1"/>
</dbReference>
<keyword evidence="8 10" id="KW-0346">Stress response</keyword>
<dbReference type="EC" id="3.4.21.53" evidence="10"/>
<dbReference type="GO" id="GO:0034605">
    <property type="term" value="P:cellular response to heat"/>
    <property type="evidence" value="ECO:0007669"/>
    <property type="project" value="UniProtKB-UniRule"/>
</dbReference>
<dbReference type="CDD" id="cd19500">
    <property type="entry name" value="RecA-like_Lon"/>
    <property type="match status" value="1"/>
</dbReference>
<dbReference type="PROSITE" id="PS51786">
    <property type="entry name" value="LON_PROTEOLYTIC"/>
    <property type="match status" value="1"/>
</dbReference>
<comment type="caution">
    <text evidence="16">The sequence shown here is derived from an EMBL/GenBank/DDBJ whole genome shotgun (WGS) entry which is preliminary data.</text>
</comment>
<dbReference type="InterPro" id="IPR003959">
    <property type="entry name" value="ATPase_AAA_core"/>
</dbReference>
<evidence type="ECO:0000256" key="10">
    <source>
        <dbReference type="HAMAP-Rule" id="MF_01973"/>
    </source>
</evidence>
<dbReference type="FunFam" id="1.20.5.5270:FF:000001">
    <property type="entry name" value="Lon protease homolog, mitochondrial"/>
    <property type="match status" value="1"/>
</dbReference>
<dbReference type="GO" id="GO:0006515">
    <property type="term" value="P:protein quality control for misfolded or incompletely synthesized proteins"/>
    <property type="evidence" value="ECO:0007669"/>
    <property type="project" value="UniProtKB-UniRule"/>
</dbReference>
<evidence type="ECO:0000259" key="15">
    <source>
        <dbReference type="PROSITE" id="PS51787"/>
    </source>
</evidence>
<protein>
    <recommendedName>
        <fullName evidence="10">Lon protease</fullName>
        <ecNumber evidence="10">3.4.21.53</ecNumber>
    </recommendedName>
    <alternativeName>
        <fullName evidence="10">ATP-dependent protease La</fullName>
    </alternativeName>
</protein>
<dbReference type="NCBIfam" id="TIGR00763">
    <property type="entry name" value="lon"/>
    <property type="match status" value="1"/>
</dbReference>
<comment type="catalytic activity">
    <reaction evidence="9 10 11">
        <text>Hydrolysis of proteins in presence of ATP.</text>
        <dbReference type="EC" id="3.4.21.53"/>
    </reaction>
</comment>
<gene>
    <name evidence="10" type="primary">lon</name>
    <name evidence="16" type="ORF">A2557_13585</name>
</gene>
<feature type="active site" evidence="10 11">
    <location>
        <position position="783"/>
    </location>
</feature>
<dbReference type="InterPro" id="IPR027543">
    <property type="entry name" value="Lon_bac"/>
</dbReference>
<dbReference type="InterPro" id="IPR003111">
    <property type="entry name" value="Lon_prtase_N"/>
</dbReference>
<dbReference type="InterPro" id="IPR008269">
    <property type="entry name" value="Lon_proteolytic"/>
</dbReference>
<evidence type="ECO:0000256" key="9">
    <source>
        <dbReference type="ARBA" id="ARBA00050665"/>
    </source>
</evidence>
<reference evidence="16 17" key="1">
    <citation type="journal article" date="2016" name="Nat. Commun.">
        <title>Thousands of microbial genomes shed light on interconnected biogeochemical processes in an aquifer system.</title>
        <authorList>
            <person name="Anantharaman K."/>
            <person name="Brown C.T."/>
            <person name="Hug L.A."/>
            <person name="Sharon I."/>
            <person name="Castelle C.J."/>
            <person name="Probst A.J."/>
            <person name="Thomas B.C."/>
            <person name="Singh A."/>
            <person name="Wilkins M.J."/>
            <person name="Karaoz U."/>
            <person name="Brodie E.L."/>
            <person name="Williams K.H."/>
            <person name="Hubbard S.S."/>
            <person name="Banfield J.F."/>
        </authorList>
    </citation>
    <scope>NUCLEOTIDE SEQUENCE [LARGE SCALE GENOMIC DNA]</scope>
</reference>
<dbReference type="SMART" id="SM00384">
    <property type="entry name" value="AT_hook"/>
    <property type="match status" value="5"/>
</dbReference>
<evidence type="ECO:0000256" key="11">
    <source>
        <dbReference type="PROSITE-ProRule" id="PRU01122"/>
    </source>
</evidence>
<dbReference type="GO" id="GO:0004176">
    <property type="term" value="F:ATP-dependent peptidase activity"/>
    <property type="evidence" value="ECO:0007669"/>
    <property type="project" value="UniProtKB-UniRule"/>
</dbReference>
<dbReference type="InterPro" id="IPR017956">
    <property type="entry name" value="AT_hook_DNA-bd_motif"/>
</dbReference>
<dbReference type="InterPro" id="IPR004815">
    <property type="entry name" value="Lon_bac/euk-typ"/>
</dbReference>
<feature type="compositionally biased region" description="Basic residues" evidence="13">
    <location>
        <begin position="1007"/>
        <end position="1017"/>
    </location>
</feature>
<dbReference type="InterPro" id="IPR027417">
    <property type="entry name" value="P-loop_NTPase"/>
</dbReference>
<dbReference type="PRINTS" id="PR00830">
    <property type="entry name" value="ENDOLAPTASE"/>
</dbReference>
<dbReference type="AlphaFoldDB" id="A0A1F6H042"/>
<dbReference type="Pfam" id="PF00004">
    <property type="entry name" value="AAA"/>
    <property type="match status" value="1"/>
</dbReference>
<feature type="compositionally biased region" description="Polar residues" evidence="13">
    <location>
        <begin position="914"/>
        <end position="923"/>
    </location>
</feature>
<evidence type="ECO:0000256" key="6">
    <source>
        <dbReference type="ARBA" id="ARBA00022825"/>
    </source>
</evidence>
<dbReference type="PROSITE" id="PS51787">
    <property type="entry name" value="LON_N"/>
    <property type="match status" value="1"/>
</dbReference>
<dbReference type="InterPro" id="IPR046336">
    <property type="entry name" value="Lon_prtase_N_sf"/>
</dbReference>
<keyword evidence="5 10" id="KW-0378">Hydrolase</keyword>
<organism evidence="16 17">
    <name type="scientific">Candidatus Lambdaproteobacteria bacterium RIFOXYD2_FULL_56_26</name>
    <dbReference type="NCBI Taxonomy" id="1817773"/>
    <lineage>
        <taxon>Bacteria</taxon>
        <taxon>Pseudomonadati</taxon>
        <taxon>Pseudomonadota</taxon>
        <taxon>Candidatus Lambdaproteobacteria</taxon>
    </lineage>
</organism>
<dbReference type="PANTHER" id="PTHR43718">
    <property type="entry name" value="LON PROTEASE"/>
    <property type="match status" value="1"/>
</dbReference>
<keyword evidence="6 10" id="KW-0720">Serine protease</keyword>
<dbReference type="Gene3D" id="1.20.5.5270">
    <property type="match status" value="1"/>
</dbReference>
<dbReference type="GO" id="GO:0005737">
    <property type="term" value="C:cytoplasm"/>
    <property type="evidence" value="ECO:0007669"/>
    <property type="project" value="UniProtKB-SubCell"/>
</dbReference>
<dbReference type="GO" id="GO:0043565">
    <property type="term" value="F:sequence-specific DNA binding"/>
    <property type="evidence" value="ECO:0007669"/>
    <property type="project" value="UniProtKB-UniRule"/>
</dbReference>
<dbReference type="Gene3D" id="1.20.58.1480">
    <property type="match status" value="1"/>
</dbReference>
<dbReference type="Pfam" id="PF02190">
    <property type="entry name" value="LON_substr_bdg"/>
    <property type="match status" value="1"/>
</dbReference>
<dbReference type="SMART" id="SM00382">
    <property type="entry name" value="AAA"/>
    <property type="match status" value="1"/>
</dbReference>
<dbReference type="Gene3D" id="2.30.130.40">
    <property type="entry name" value="LON domain-like"/>
    <property type="match status" value="1"/>
</dbReference>
<evidence type="ECO:0000256" key="7">
    <source>
        <dbReference type="ARBA" id="ARBA00022840"/>
    </source>
</evidence>
<dbReference type="InterPro" id="IPR020568">
    <property type="entry name" value="Ribosomal_Su5_D2-typ_SF"/>
</dbReference>
<dbReference type="PANTHER" id="PTHR43718:SF2">
    <property type="entry name" value="LON PROTEASE HOMOLOG, MITOCHONDRIAL"/>
    <property type="match status" value="1"/>
</dbReference>
<evidence type="ECO:0000256" key="2">
    <source>
        <dbReference type="ARBA" id="ARBA00022490"/>
    </source>
</evidence>
<comment type="subunit">
    <text evidence="10">Homohexamer. Organized in a ring with a central cavity.</text>
</comment>
<evidence type="ECO:0000256" key="4">
    <source>
        <dbReference type="ARBA" id="ARBA00022741"/>
    </source>
</evidence>
<comment type="induction">
    <text evidence="10">By heat shock.</text>
</comment>
<feature type="active site" evidence="10 11">
    <location>
        <position position="740"/>
    </location>
</feature>
<accession>A0A1F6H042</accession>
<keyword evidence="7 10" id="KW-0067">ATP-binding</keyword>
<feature type="region of interest" description="Disordered" evidence="13">
    <location>
        <begin position="838"/>
        <end position="1017"/>
    </location>
</feature>
<proteinExistence type="evidence at transcript level"/>
<evidence type="ECO:0000259" key="14">
    <source>
        <dbReference type="PROSITE" id="PS51786"/>
    </source>
</evidence>
<evidence type="ECO:0000313" key="17">
    <source>
        <dbReference type="Proteomes" id="UP000177583"/>
    </source>
</evidence>
<comment type="similarity">
    <text evidence="10 11 12">Belongs to the peptidase S16 family.</text>
</comment>
<dbReference type="SUPFAM" id="SSF52540">
    <property type="entry name" value="P-loop containing nucleoside triphosphate hydrolases"/>
    <property type="match status" value="1"/>
</dbReference>
<comment type="subcellular location">
    <subcellularLocation>
        <location evidence="1 10">Cytoplasm</location>
    </subcellularLocation>
</comment>
<dbReference type="SUPFAM" id="SSF88697">
    <property type="entry name" value="PUA domain-like"/>
    <property type="match status" value="1"/>
</dbReference>
<dbReference type="HAMAP" id="MF_01973">
    <property type="entry name" value="lon_bact"/>
    <property type="match status" value="1"/>
</dbReference>